<proteinExistence type="inferred from homology"/>
<gene>
    <name evidence="11" type="ORF">FKW77_010859</name>
</gene>
<evidence type="ECO:0000256" key="9">
    <source>
        <dbReference type="ARBA" id="ARBA00023242"/>
    </source>
</evidence>
<protein>
    <recommendedName>
        <fullName evidence="7">Protein YAE1</fullName>
    </recommendedName>
    <alternativeName>
        <fullName evidence="6">Protein yae1</fullName>
    </alternativeName>
</protein>
<dbReference type="GO" id="GO:0005634">
    <property type="term" value="C:nucleus"/>
    <property type="evidence" value="ECO:0007669"/>
    <property type="project" value="UniProtKB-SubCell"/>
</dbReference>
<evidence type="ECO:0000259" key="10">
    <source>
        <dbReference type="Pfam" id="PF09811"/>
    </source>
</evidence>
<reference evidence="11 12" key="1">
    <citation type="submission" date="2019-07" db="EMBL/GenBank/DDBJ databases">
        <title>Finished genome of Venturia effusa.</title>
        <authorList>
            <person name="Young C.A."/>
            <person name="Cox M.P."/>
            <person name="Ganley A.R.D."/>
            <person name="David W.J."/>
        </authorList>
    </citation>
    <scope>NUCLEOTIDE SEQUENCE [LARGE SCALE GENOMIC DNA]</scope>
    <source>
        <strain evidence="12">albino</strain>
    </source>
</reference>
<evidence type="ECO:0000256" key="6">
    <source>
        <dbReference type="ARBA" id="ARBA00017286"/>
    </source>
</evidence>
<evidence type="ECO:0000256" key="2">
    <source>
        <dbReference type="ARBA" id="ARBA00004123"/>
    </source>
</evidence>
<evidence type="ECO:0000256" key="7">
    <source>
        <dbReference type="ARBA" id="ARBA00018400"/>
    </source>
</evidence>
<dbReference type="STRING" id="50376.A0A517KYN3"/>
<dbReference type="PANTHER" id="PTHR18829">
    <property type="entry name" value="PROTEIN YAE1 HOMOLOG"/>
    <property type="match status" value="1"/>
</dbReference>
<dbReference type="PANTHER" id="PTHR18829:SF0">
    <property type="entry name" value="PROTEIN YAE1 HOMOLOG"/>
    <property type="match status" value="1"/>
</dbReference>
<keyword evidence="8" id="KW-0963">Cytoplasm</keyword>
<evidence type="ECO:0000256" key="4">
    <source>
        <dbReference type="ARBA" id="ARBA00007096"/>
    </source>
</evidence>
<feature type="domain" description="Essential protein Yae1 N-terminal" evidence="10">
    <location>
        <begin position="84"/>
        <end position="122"/>
    </location>
</feature>
<evidence type="ECO:0000256" key="3">
    <source>
        <dbReference type="ARBA" id="ARBA00004496"/>
    </source>
</evidence>
<sequence length="221" mass="24432">MFIERQSPFSSSPVPAPNTAIAVNEETTTNDIFDDVFSASPPRSSRLTLDSETNSDILTESLNSVHLQERSDIPRLQSQHSTAGYREGIQSSKGSFMQEGFDEGYMLGAELGMRGGWIIGVLEGVARGGQGVDRVRIMLNEARQELSIKGLYAPEYFGQDGIWTYDVGEKVEDQKEEELDFRKVAAAHPLIEKWMGVVETLAKDARLDLETLKDKDGEAGN</sequence>
<dbReference type="OrthoDB" id="20086at2759"/>
<evidence type="ECO:0000256" key="1">
    <source>
        <dbReference type="ARBA" id="ARBA00003836"/>
    </source>
</evidence>
<dbReference type="GO" id="GO:0005737">
    <property type="term" value="C:cytoplasm"/>
    <property type="evidence" value="ECO:0007669"/>
    <property type="project" value="UniProtKB-SubCell"/>
</dbReference>
<organism evidence="11 12">
    <name type="scientific">Venturia effusa</name>
    <dbReference type="NCBI Taxonomy" id="50376"/>
    <lineage>
        <taxon>Eukaryota</taxon>
        <taxon>Fungi</taxon>
        <taxon>Dikarya</taxon>
        <taxon>Ascomycota</taxon>
        <taxon>Pezizomycotina</taxon>
        <taxon>Dothideomycetes</taxon>
        <taxon>Pleosporomycetidae</taxon>
        <taxon>Venturiales</taxon>
        <taxon>Venturiaceae</taxon>
        <taxon>Venturia</taxon>
    </lineage>
</organism>
<comment type="subcellular location">
    <subcellularLocation>
        <location evidence="3">Cytoplasm</location>
    </subcellularLocation>
    <subcellularLocation>
        <location evidence="2">Nucleus</location>
    </subcellularLocation>
</comment>
<comment type="subunit">
    <text evidence="5">May form a complex with LTO1.</text>
</comment>
<name>A0A517KYN3_9PEZI</name>
<accession>A0A517KYN3</accession>
<evidence type="ECO:0000313" key="12">
    <source>
        <dbReference type="Proteomes" id="UP000316270"/>
    </source>
</evidence>
<comment type="similarity">
    <text evidence="4">Belongs to the YAE1 family.</text>
</comment>
<evidence type="ECO:0000256" key="8">
    <source>
        <dbReference type="ARBA" id="ARBA00022490"/>
    </source>
</evidence>
<evidence type="ECO:0000256" key="5">
    <source>
        <dbReference type="ARBA" id="ARBA00011427"/>
    </source>
</evidence>
<dbReference type="InterPro" id="IPR019191">
    <property type="entry name" value="Essential_protein_Yae1_N"/>
</dbReference>
<dbReference type="Pfam" id="PF09811">
    <property type="entry name" value="Yae1_N"/>
    <property type="match status" value="1"/>
</dbReference>
<dbReference type="AlphaFoldDB" id="A0A517KYN3"/>
<keyword evidence="12" id="KW-1185">Reference proteome</keyword>
<keyword evidence="9" id="KW-0539">Nucleus</keyword>
<comment type="function">
    <text evidence="1">The complex LTO1:YAE1 may function as a target specific adapter that probably recruits apo-RPLI1 to the cytosolic iron-sulfur protein assembly (CIA) complex machinery. May be required for biogenesis of the large ribosomal subunit and initiation of translation.</text>
</comment>
<evidence type="ECO:0000313" key="11">
    <source>
        <dbReference type="EMBL" id="QDS68492.1"/>
    </source>
</evidence>
<dbReference type="InterPro" id="IPR038881">
    <property type="entry name" value="Yae1-like"/>
</dbReference>
<dbReference type="EMBL" id="CP042185">
    <property type="protein sequence ID" value="QDS68492.1"/>
    <property type="molecule type" value="Genomic_DNA"/>
</dbReference>
<dbReference type="Proteomes" id="UP000316270">
    <property type="component" value="Chromosome 1"/>
</dbReference>